<comment type="caution">
    <text evidence="1">The sequence shown here is derived from an EMBL/GenBank/DDBJ whole genome shotgun (WGS) entry which is preliminary data.</text>
</comment>
<organism evidence="1 2">
    <name type="scientific">Candidatus Doudnabacteria bacterium RIFCSPHIGHO2_01_FULL_50_11</name>
    <dbReference type="NCBI Taxonomy" id="1817828"/>
    <lineage>
        <taxon>Bacteria</taxon>
        <taxon>Candidatus Doudnaibacteriota</taxon>
    </lineage>
</organism>
<accession>A0A1F5PGD1</accession>
<dbReference type="AlphaFoldDB" id="A0A1F5PGD1"/>
<dbReference type="Proteomes" id="UP000178377">
    <property type="component" value="Unassembled WGS sequence"/>
</dbReference>
<sequence length="163" mass="17433">MTFAIPRRALFILLLIAAVLLAAATLYILFQVPSAENGGQVNGAATASAPADMPQTAVLLAGKINELSPTPPTGDIGWVARRISFVEGPQKAYIEYTDTHLALRVLVEYTYQASGFEARVLATFEPDEFGGWTLAHGTDSASGLGVITWITHGSGVWQQEDNQ</sequence>
<dbReference type="STRING" id="1817828.A2722_02460"/>
<name>A0A1F5PGD1_9BACT</name>
<protein>
    <submittedName>
        <fullName evidence="1">Uncharacterized protein</fullName>
    </submittedName>
</protein>
<reference evidence="1 2" key="1">
    <citation type="journal article" date="2016" name="Nat. Commun.">
        <title>Thousands of microbial genomes shed light on interconnected biogeochemical processes in an aquifer system.</title>
        <authorList>
            <person name="Anantharaman K."/>
            <person name="Brown C.T."/>
            <person name="Hug L.A."/>
            <person name="Sharon I."/>
            <person name="Castelle C.J."/>
            <person name="Probst A.J."/>
            <person name="Thomas B.C."/>
            <person name="Singh A."/>
            <person name="Wilkins M.J."/>
            <person name="Karaoz U."/>
            <person name="Brodie E.L."/>
            <person name="Williams K.H."/>
            <person name="Hubbard S.S."/>
            <person name="Banfield J.F."/>
        </authorList>
    </citation>
    <scope>NUCLEOTIDE SEQUENCE [LARGE SCALE GENOMIC DNA]</scope>
</reference>
<dbReference type="EMBL" id="MFEO01000030">
    <property type="protein sequence ID" value="OGE88740.1"/>
    <property type="molecule type" value="Genomic_DNA"/>
</dbReference>
<proteinExistence type="predicted"/>
<evidence type="ECO:0000313" key="2">
    <source>
        <dbReference type="Proteomes" id="UP000178377"/>
    </source>
</evidence>
<gene>
    <name evidence="1" type="ORF">A2722_02460</name>
</gene>
<evidence type="ECO:0000313" key="1">
    <source>
        <dbReference type="EMBL" id="OGE88740.1"/>
    </source>
</evidence>